<organism evidence="2 3">
    <name type="scientific">Rhodococcus opacus (strain B4)</name>
    <dbReference type="NCBI Taxonomy" id="632772"/>
    <lineage>
        <taxon>Bacteria</taxon>
        <taxon>Bacillati</taxon>
        <taxon>Actinomycetota</taxon>
        <taxon>Actinomycetes</taxon>
        <taxon>Mycobacteriales</taxon>
        <taxon>Nocardiaceae</taxon>
        <taxon>Rhodococcus</taxon>
    </lineage>
</organism>
<dbReference type="Pfam" id="PF04909">
    <property type="entry name" value="Amidohydro_2"/>
    <property type="match status" value="1"/>
</dbReference>
<accession>C1B708</accession>
<dbReference type="EMBL" id="AP011115">
    <property type="protein sequence ID" value="BAH51461.1"/>
    <property type="molecule type" value="Genomic_DNA"/>
</dbReference>
<dbReference type="STRING" id="632772.ROP_32140"/>
<dbReference type="SUPFAM" id="SSF51556">
    <property type="entry name" value="Metallo-dependent hydrolases"/>
    <property type="match status" value="1"/>
</dbReference>
<proteinExistence type="predicted"/>
<dbReference type="GO" id="GO:0016787">
    <property type="term" value="F:hydrolase activity"/>
    <property type="evidence" value="ECO:0007669"/>
    <property type="project" value="InterPro"/>
</dbReference>
<evidence type="ECO:0000259" key="1">
    <source>
        <dbReference type="Pfam" id="PF04909"/>
    </source>
</evidence>
<dbReference type="InterPro" id="IPR006680">
    <property type="entry name" value="Amidohydro-rel"/>
</dbReference>
<dbReference type="KEGG" id="rop:ROP_32140"/>
<protein>
    <recommendedName>
        <fullName evidence="1">Amidohydrolase-related domain-containing protein</fullName>
    </recommendedName>
</protein>
<dbReference type="Gene3D" id="3.20.20.140">
    <property type="entry name" value="Metal-dependent hydrolases"/>
    <property type="match status" value="1"/>
</dbReference>
<dbReference type="Proteomes" id="UP000002212">
    <property type="component" value="Chromosome"/>
</dbReference>
<sequence>MMFRHDDLTNLTYGDEVPSPDHVAMDPVLDFCAQNDAPISLHHDSSSVKMPDRHEYAGSLQRALERHPSTSVVWCHAGVSRQVVPSGQLDLVRGMIERHRNLTVELSWVLLDRIADESSADKDWVRLVARQPERFVVGTDAVARADTVDTRGRQIRTFLSALPASAAECVGFRNAEALWFG</sequence>
<dbReference type="PATRIC" id="fig|632772.20.peg.3370"/>
<dbReference type="AlphaFoldDB" id="C1B708"/>
<name>C1B708_RHOOB</name>
<evidence type="ECO:0000313" key="2">
    <source>
        <dbReference type="EMBL" id="BAH51461.1"/>
    </source>
</evidence>
<reference evidence="2 3" key="1">
    <citation type="submission" date="2009-03" db="EMBL/GenBank/DDBJ databases">
        <title>Comparison of the complete genome sequences of Rhodococcus erythropolis PR4 and Rhodococcus opacus B4.</title>
        <authorList>
            <person name="Takarada H."/>
            <person name="Sekine M."/>
            <person name="Hosoyama A."/>
            <person name="Yamada R."/>
            <person name="Fujisawa T."/>
            <person name="Omata S."/>
            <person name="Shimizu A."/>
            <person name="Tsukatani N."/>
            <person name="Tanikawa S."/>
            <person name="Fujita N."/>
            <person name="Harayama S."/>
        </authorList>
    </citation>
    <scope>NUCLEOTIDE SEQUENCE [LARGE SCALE GENOMIC DNA]</scope>
    <source>
        <strain evidence="2 3">B4</strain>
    </source>
</reference>
<dbReference type="HOGENOM" id="CLU_1487958_0_0_11"/>
<gene>
    <name evidence="2" type="ordered locus">ROP_32140</name>
</gene>
<evidence type="ECO:0000313" key="3">
    <source>
        <dbReference type="Proteomes" id="UP000002212"/>
    </source>
</evidence>
<dbReference type="InterPro" id="IPR032466">
    <property type="entry name" value="Metal_Hydrolase"/>
</dbReference>
<feature type="domain" description="Amidohydrolase-related" evidence="1">
    <location>
        <begin position="11"/>
        <end position="179"/>
    </location>
</feature>